<organism evidence="3 4">
    <name type="scientific">Azospirillum ramasamyi</name>
    <dbReference type="NCBI Taxonomy" id="682998"/>
    <lineage>
        <taxon>Bacteria</taxon>
        <taxon>Pseudomonadati</taxon>
        <taxon>Pseudomonadota</taxon>
        <taxon>Alphaproteobacteria</taxon>
        <taxon>Rhodospirillales</taxon>
        <taxon>Azospirillaceae</taxon>
        <taxon>Azospirillum</taxon>
    </lineage>
</organism>
<dbReference type="KEGG" id="azm:DM194_27825"/>
<accession>A0A2U9SKI7</accession>
<comment type="cofactor">
    <cofactor evidence="2">
        <name>Mg(2+)</name>
        <dbReference type="ChEBI" id="CHEBI:18420"/>
    </cofactor>
    <text evidence="2">Binds 2 magnesium ions per subunit.</text>
</comment>
<dbReference type="Proteomes" id="UP000249605">
    <property type="component" value="Plasmid unnamed6"/>
</dbReference>
<dbReference type="Gene3D" id="3.40.190.80">
    <property type="match status" value="1"/>
</dbReference>
<feature type="binding site" evidence="1">
    <location>
        <position position="81"/>
    </location>
    <ligand>
        <name>Mg(2+)</name>
        <dbReference type="ChEBI" id="CHEBI:18420"/>
        <label>1</label>
        <note>catalytic</note>
    </ligand>
</feature>
<feature type="binding site" evidence="2">
    <location>
        <position position="555"/>
    </location>
    <ligand>
        <name>Mg(2+)</name>
        <dbReference type="ChEBI" id="CHEBI:18420"/>
        <label>1</label>
    </ligand>
</feature>
<feature type="binding site" evidence="2">
    <location>
        <position position="352"/>
    </location>
    <ligand>
        <name>Mg(2+)</name>
        <dbReference type="ChEBI" id="CHEBI:18420"/>
        <label>1</label>
    </ligand>
</feature>
<sequence>MQPSRNAADPELPEARRARPLRTALGAAIAAAREAGALLRDELYRPGGPRGAGSHAEVDVEAERLLRERLLGACPWNWIGEETGERRVDGCPYWWVVDVHDGTSDFLRGHRGSTVSVAVVRDGVPVLGVVHAFAFPDDRGDQIAWAEGCGPIIRNGEPVAARLKGRALGGGETVFVSRAAAEHPVGNARVVAPARFRPMPSIAYRLALAAVSLNGPCSWDYAAGHALLRAADGVLLDERGRAVTYTREARSRKASCFGGAAVAVAELAHRDWRMVRMDGRTRPSSAPPRRRRLDPSVLDRAQGCLLGQLAGDALGGLVEFLPASTIARRYPGGIRTMRDGGTWDTLAGQPTDDSELALTLARRLAADSAWSDEAVLAAYLAWYRSLPFDIGGTTSAALGAASAAPGRALDAAWSAAKRASQANGSLMRVSPIGIFAAGDPGLAAGLAARDSALTHPHPVCVAACAAYAAAIAVGVAGGSRAEMTDAALAHAGQGPGATAVGDCISHAADAPPQDFQTQQGWVLIALRNAFHRLAAGLGVGEAVTATVMRGGDTDTNAAVAGALVGATAGRHSVPAQWAAAVLTCRPMAEAGARRPRPAAYWPDDALDLAERLLLAGPAGRAAEPTSAVPFASV</sequence>
<dbReference type="InterPro" id="IPR036705">
    <property type="entry name" value="Ribosyl_crysJ1_sf"/>
</dbReference>
<dbReference type="GO" id="GO:0046872">
    <property type="term" value="F:metal ion binding"/>
    <property type="evidence" value="ECO:0007669"/>
    <property type="project" value="UniProtKB-KW"/>
</dbReference>
<dbReference type="PANTHER" id="PTHR16222:SF35">
    <property type="entry name" value="ADP-RIBOSYLGLYCOHYDROLASE"/>
    <property type="match status" value="1"/>
</dbReference>
<dbReference type="Gene3D" id="1.10.4080.10">
    <property type="entry name" value="ADP-ribosylation/Crystallin J1"/>
    <property type="match status" value="1"/>
</dbReference>
<evidence type="ECO:0000313" key="3">
    <source>
        <dbReference type="EMBL" id="AWU98098.1"/>
    </source>
</evidence>
<evidence type="ECO:0000256" key="1">
    <source>
        <dbReference type="PIRSR" id="PIRSR600760-2"/>
    </source>
</evidence>
<dbReference type="InterPro" id="IPR050792">
    <property type="entry name" value="ADP-ribosylglycohydrolase"/>
</dbReference>
<feature type="binding site" evidence="2">
    <location>
        <position position="353"/>
    </location>
    <ligand>
        <name>Mg(2+)</name>
        <dbReference type="ChEBI" id="CHEBI:18420"/>
        <label>1</label>
    </ligand>
</feature>
<proteinExistence type="predicted"/>
<dbReference type="Gene3D" id="3.30.540.10">
    <property type="entry name" value="Fructose-1,6-Bisphosphatase, subunit A, domain 1"/>
    <property type="match status" value="1"/>
</dbReference>
<protein>
    <recommendedName>
        <fullName evidence="5">ADP-ribosylglycohydrolase family protein</fullName>
    </recommendedName>
</protein>
<feature type="binding site" evidence="2">
    <location>
        <position position="554"/>
    </location>
    <ligand>
        <name>Mg(2+)</name>
        <dbReference type="ChEBI" id="CHEBI:18420"/>
        <label>1</label>
    </ligand>
</feature>
<dbReference type="RefSeq" id="WP_111070888.1">
    <property type="nucleotide sequence ID" value="NZ_CP029836.1"/>
</dbReference>
<dbReference type="OrthoDB" id="9806482at2"/>
<dbReference type="SUPFAM" id="SSF56655">
    <property type="entry name" value="Carbohydrate phosphatase"/>
    <property type="match status" value="1"/>
</dbReference>
<dbReference type="Pfam" id="PF03747">
    <property type="entry name" value="ADP_ribosyl_GH"/>
    <property type="match status" value="1"/>
</dbReference>
<dbReference type="InterPro" id="IPR005502">
    <property type="entry name" value="Ribosyl_crysJ1"/>
</dbReference>
<gene>
    <name evidence="3" type="ORF">DM194_27825</name>
</gene>
<reference evidence="3 4" key="1">
    <citation type="submission" date="2018-06" db="EMBL/GenBank/DDBJ databases">
        <title>Complete genome sequencing of Azospirillum sp. M2T2B2.</title>
        <authorList>
            <person name="Heo J."/>
            <person name="Kim S.-J."/>
            <person name="Kwon S.-W."/>
            <person name="Anandham R."/>
        </authorList>
    </citation>
    <scope>NUCLEOTIDE SEQUENCE [LARGE SCALE GENOMIC DNA]</scope>
    <source>
        <strain evidence="3 4">M2T2B2</strain>
        <plasmid evidence="3 4">unnamed6</plasmid>
    </source>
</reference>
<geneLocation type="plasmid" evidence="3 4">
    <name>unnamed6</name>
</geneLocation>
<feature type="binding site" evidence="2">
    <location>
        <position position="351"/>
    </location>
    <ligand>
        <name>Mg(2+)</name>
        <dbReference type="ChEBI" id="CHEBI:18420"/>
        <label>1</label>
    </ligand>
</feature>
<feature type="binding site" evidence="2">
    <location>
        <position position="552"/>
    </location>
    <ligand>
        <name>Mg(2+)</name>
        <dbReference type="ChEBI" id="CHEBI:18420"/>
        <label>1</label>
    </ligand>
</feature>
<evidence type="ECO:0008006" key="5">
    <source>
        <dbReference type="Google" id="ProtNLM"/>
    </source>
</evidence>
<dbReference type="EMBL" id="CP029836">
    <property type="protein sequence ID" value="AWU98098.1"/>
    <property type="molecule type" value="Genomic_DNA"/>
</dbReference>
<feature type="binding site" evidence="1">
    <location>
        <position position="101"/>
    </location>
    <ligand>
        <name>Mg(2+)</name>
        <dbReference type="ChEBI" id="CHEBI:18420"/>
        <label>1</label>
        <note>catalytic</note>
    </ligand>
</feature>
<dbReference type="AlphaFoldDB" id="A0A2U9SKI7"/>
<keyword evidence="3" id="KW-0614">Plasmid</keyword>
<dbReference type="PANTHER" id="PTHR16222">
    <property type="entry name" value="ADP-RIBOSYLGLYCOHYDROLASE"/>
    <property type="match status" value="1"/>
</dbReference>
<feature type="binding site" evidence="1">
    <location>
        <position position="220"/>
    </location>
    <ligand>
        <name>Mg(2+)</name>
        <dbReference type="ChEBI" id="CHEBI:18420"/>
        <label>2</label>
    </ligand>
</feature>
<name>A0A2U9SKI7_9PROT</name>
<keyword evidence="1" id="KW-0479">Metal-binding</keyword>
<feature type="binding site" evidence="1">
    <location>
        <position position="98"/>
    </location>
    <ligand>
        <name>Mg(2+)</name>
        <dbReference type="ChEBI" id="CHEBI:18420"/>
        <label>1</label>
        <note>catalytic</note>
    </ligand>
</feature>
<evidence type="ECO:0000313" key="4">
    <source>
        <dbReference type="Proteomes" id="UP000249605"/>
    </source>
</evidence>
<dbReference type="InterPro" id="IPR000760">
    <property type="entry name" value="Inositol_monophosphatase-like"/>
</dbReference>
<keyword evidence="1" id="KW-0460">Magnesium</keyword>
<evidence type="ECO:0000256" key="2">
    <source>
        <dbReference type="PIRSR" id="PIRSR605502-1"/>
    </source>
</evidence>
<dbReference type="SUPFAM" id="SSF101478">
    <property type="entry name" value="ADP-ribosylglycohydrolase"/>
    <property type="match status" value="1"/>
</dbReference>
<dbReference type="Pfam" id="PF00459">
    <property type="entry name" value="Inositol_P"/>
    <property type="match status" value="1"/>
</dbReference>
<dbReference type="PRINTS" id="PR00377">
    <property type="entry name" value="IMPHPHTASES"/>
</dbReference>
<keyword evidence="4" id="KW-1185">Reference proteome</keyword>